<dbReference type="AlphaFoldDB" id="A0AA86RBW0"/>
<evidence type="ECO:0000313" key="4">
    <source>
        <dbReference type="Proteomes" id="UP001642409"/>
    </source>
</evidence>
<keyword evidence="1" id="KW-0378">Hydrolase</keyword>
<evidence type="ECO:0000313" key="3">
    <source>
        <dbReference type="EMBL" id="CAL6009812.1"/>
    </source>
</evidence>
<comment type="caution">
    <text evidence="2">The sequence shown here is derived from an EMBL/GenBank/DDBJ whole genome shotgun (WGS) entry which is preliminary data.</text>
</comment>
<organism evidence="2">
    <name type="scientific">Hexamita inflata</name>
    <dbReference type="NCBI Taxonomy" id="28002"/>
    <lineage>
        <taxon>Eukaryota</taxon>
        <taxon>Metamonada</taxon>
        <taxon>Diplomonadida</taxon>
        <taxon>Hexamitidae</taxon>
        <taxon>Hexamitinae</taxon>
        <taxon>Hexamita</taxon>
    </lineage>
</organism>
<gene>
    <name evidence="3" type="ORF">HINF_LOCUS21782</name>
    <name evidence="2" type="ORF">HINF_LOCUS57802</name>
</gene>
<evidence type="ECO:0000313" key="2">
    <source>
        <dbReference type="EMBL" id="CAI9970157.1"/>
    </source>
</evidence>
<reference evidence="3 4" key="2">
    <citation type="submission" date="2024-07" db="EMBL/GenBank/DDBJ databases">
        <authorList>
            <person name="Akdeniz Z."/>
        </authorList>
    </citation>
    <scope>NUCLEOTIDE SEQUENCE [LARGE SCALE GENOMIC DNA]</scope>
</reference>
<dbReference type="PANTHER" id="PTHR11567">
    <property type="entry name" value="ACID PHOSPHATASE-RELATED"/>
    <property type="match status" value="1"/>
</dbReference>
<protein>
    <submittedName>
        <fullName evidence="2">Acid phosphatase</fullName>
    </submittedName>
    <submittedName>
        <fullName evidence="3">Acid_phosphatase</fullName>
    </submittedName>
</protein>
<dbReference type="GO" id="GO:0016791">
    <property type="term" value="F:phosphatase activity"/>
    <property type="evidence" value="ECO:0007669"/>
    <property type="project" value="TreeGrafter"/>
</dbReference>
<keyword evidence="4" id="KW-1185">Reference proteome</keyword>
<dbReference type="SUPFAM" id="SSF53254">
    <property type="entry name" value="Phosphoglycerate mutase-like"/>
    <property type="match status" value="1"/>
</dbReference>
<dbReference type="EMBL" id="CAXDID020000060">
    <property type="protein sequence ID" value="CAL6009812.1"/>
    <property type="molecule type" value="Genomic_DNA"/>
</dbReference>
<sequence>MLGLTLVLLESRVMIHTRHGVRTPLKPMPFMRDPQYNSPMICKQLKYDFQNNKSKQISHRQLKLNFDVKNAVTGSCYAGQLTDFGFEQHVKLSDEWNRLYEFSYVNLRSTRYPRVSISMLGQLDHIYSSTSAPQPVSVGSAGFESLYLQDCSYDKQFQAFVIKNLDYHIVELQDLRVRTNTPDFEWMDYADNFAPYKQQNVALPLPITQSDVDLTFQINTLFWKNLYKNKNEQFRKYYLKMTIGTHVTEILQFLRNPDSAFQINSGHDMTIQPLESILIVDGEFENGQVGFASFLNIEVESNGVKILFRGSDQEEGKYVNQRACGKIQCTVDEVEALLKEYAIGFEERDRMCNTEFKE</sequence>
<dbReference type="Proteomes" id="UP001642409">
    <property type="component" value="Unassembled WGS sequence"/>
</dbReference>
<reference evidence="2" key="1">
    <citation type="submission" date="2023-06" db="EMBL/GenBank/DDBJ databases">
        <authorList>
            <person name="Kurt Z."/>
        </authorList>
    </citation>
    <scope>NUCLEOTIDE SEQUENCE</scope>
</reference>
<dbReference type="PANTHER" id="PTHR11567:SF110">
    <property type="entry name" value="2-PHOSPHOXYLOSE PHOSPHATASE 1"/>
    <property type="match status" value="1"/>
</dbReference>
<dbReference type="Gene3D" id="3.40.50.1240">
    <property type="entry name" value="Phosphoglycerate mutase-like"/>
    <property type="match status" value="1"/>
</dbReference>
<proteinExistence type="predicted"/>
<accession>A0AA86RBW0</accession>
<dbReference type="InterPro" id="IPR029033">
    <property type="entry name" value="His_PPase_superfam"/>
</dbReference>
<evidence type="ECO:0000256" key="1">
    <source>
        <dbReference type="ARBA" id="ARBA00022801"/>
    </source>
</evidence>
<dbReference type="InterPro" id="IPR050645">
    <property type="entry name" value="Histidine_acid_phosphatase"/>
</dbReference>
<name>A0AA86RBW0_9EUKA</name>
<dbReference type="EMBL" id="CATOUU010001068">
    <property type="protein sequence ID" value="CAI9970157.1"/>
    <property type="molecule type" value="Genomic_DNA"/>
</dbReference>